<keyword evidence="3" id="KW-1185">Reference proteome</keyword>
<dbReference type="Proteomes" id="UP000823775">
    <property type="component" value="Unassembled WGS sequence"/>
</dbReference>
<gene>
    <name evidence="2" type="ORF">HAX54_024976</name>
</gene>
<evidence type="ECO:0000256" key="1">
    <source>
        <dbReference type="SAM" id="MobiDB-lite"/>
    </source>
</evidence>
<comment type="caution">
    <text evidence="2">The sequence shown here is derived from an EMBL/GenBank/DDBJ whole genome shotgun (WGS) entry which is preliminary data.</text>
</comment>
<sequence length="108" mass="12182">MLEEEEGEDQLIVHSNKEKQGGKLVEDLQLLKHIGGMEEEVAKKIHNSTLPMEDMIEKSTATQNPEEKGTSSKQRMQVQQSGDDEEIVTQLKKMIAEADKDFQGQTNI</sequence>
<evidence type="ECO:0000313" key="2">
    <source>
        <dbReference type="EMBL" id="MCD7454484.1"/>
    </source>
</evidence>
<dbReference type="EMBL" id="JACEIK010000303">
    <property type="protein sequence ID" value="MCD7454484.1"/>
    <property type="molecule type" value="Genomic_DNA"/>
</dbReference>
<protein>
    <submittedName>
        <fullName evidence="2">Uncharacterized protein</fullName>
    </submittedName>
</protein>
<organism evidence="2 3">
    <name type="scientific">Datura stramonium</name>
    <name type="common">Jimsonweed</name>
    <name type="synonym">Common thornapple</name>
    <dbReference type="NCBI Taxonomy" id="4076"/>
    <lineage>
        <taxon>Eukaryota</taxon>
        <taxon>Viridiplantae</taxon>
        <taxon>Streptophyta</taxon>
        <taxon>Embryophyta</taxon>
        <taxon>Tracheophyta</taxon>
        <taxon>Spermatophyta</taxon>
        <taxon>Magnoliopsida</taxon>
        <taxon>eudicotyledons</taxon>
        <taxon>Gunneridae</taxon>
        <taxon>Pentapetalae</taxon>
        <taxon>asterids</taxon>
        <taxon>lamiids</taxon>
        <taxon>Solanales</taxon>
        <taxon>Solanaceae</taxon>
        <taxon>Solanoideae</taxon>
        <taxon>Datureae</taxon>
        <taxon>Datura</taxon>
    </lineage>
</organism>
<feature type="non-terminal residue" evidence="2">
    <location>
        <position position="108"/>
    </location>
</feature>
<feature type="region of interest" description="Disordered" evidence="1">
    <location>
        <begin position="46"/>
        <end position="86"/>
    </location>
</feature>
<reference evidence="2 3" key="1">
    <citation type="journal article" date="2021" name="BMC Genomics">
        <title>Datura genome reveals duplications of psychoactive alkaloid biosynthetic genes and high mutation rate following tissue culture.</title>
        <authorList>
            <person name="Rajewski A."/>
            <person name="Carter-House D."/>
            <person name="Stajich J."/>
            <person name="Litt A."/>
        </authorList>
    </citation>
    <scope>NUCLEOTIDE SEQUENCE [LARGE SCALE GENOMIC DNA]</scope>
    <source>
        <strain evidence="2">AR-01</strain>
    </source>
</reference>
<evidence type="ECO:0000313" key="3">
    <source>
        <dbReference type="Proteomes" id="UP000823775"/>
    </source>
</evidence>
<name>A0ABS8S6G2_DATST</name>
<proteinExistence type="predicted"/>
<accession>A0ABS8S6G2</accession>
<feature type="compositionally biased region" description="Polar residues" evidence="1">
    <location>
        <begin position="71"/>
        <end position="81"/>
    </location>
</feature>